<evidence type="ECO:0000313" key="8">
    <source>
        <dbReference type="Proteomes" id="UP000050454"/>
    </source>
</evidence>
<feature type="chain" id="PRO_5006136364" evidence="5">
    <location>
        <begin position="18"/>
        <end position="478"/>
    </location>
</feature>
<dbReference type="EMBL" id="LGTQ01000015">
    <property type="protein sequence ID" value="KPM46705.1"/>
    <property type="molecule type" value="Genomic_DNA"/>
</dbReference>
<dbReference type="PANTHER" id="PTHR42693">
    <property type="entry name" value="ARYLSULFATASE FAMILY MEMBER"/>
    <property type="match status" value="1"/>
</dbReference>
<evidence type="ECO:0000259" key="6">
    <source>
        <dbReference type="Pfam" id="PF00884"/>
    </source>
</evidence>
<dbReference type="InterPro" id="IPR024607">
    <property type="entry name" value="Sulfatase_CS"/>
</dbReference>
<feature type="signal peptide" evidence="5">
    <location>
        <begin position="1"/>
        <end position="17"/>
    </location>
</feature>
<evidence type="ECO:0000256" key="3">
    <source>
        <dbReference type="ARBA" id="ARBA00022801"/>
    </source>
</evidence>
<dbReference type="Gene3D" id="3.40.720.10">
    <property type="entry name" value="Alkaline Phosphatase, subunit A"/>
    <property type="match status" value="1"/>
</dbReference>
<keyword evidence="3" id="KW-0378">Hydrolase</keyword>
<dbReference type="PROSITE" id="PS00523">
    <property type="entry name" value="SULFATASE_1"/>
    <property type="match status" value="1"/>
</dbReference>
<keyword evidence="2" id="KW-0479">Metal-binding</keyword>
<comment type="caution">
    <text evidence="7">The sequence shown here is derived from an EMBL/GenBank/DDBJ whole genome shotgun (WGS) entry which is preliminary data.</text>
</comment>
<dbReference type="STRING" id="1605367.AFM12_18165"/>
<comment type="similarity">
    <text evidence="1">Belongs to the sulfatase family.</text>
</comment>
<dbReference type="Pfam" id="PF00884">
    <property type="entry name" value="Sulfatase"/>
    <property type="match status" value="1"/>
</dbReference>
<organism evidence="7 8">
    <name type="scientific">Jiulongibacter sediminis</name>
    <dbReference type="NCBI Taxonomy" id="1605367"/>
    <lineage>
        <taxon>Bacteria</taxon>
        <taxon>Pseudomonadati</taxon>
        <taxon>Bacteroidota</taxon>
        <taxon>Cytophagia</taxon>
        <taxon>Cytophagales</taxon>
        <taxon>Leadbetterellaceae</taxon>
        <taxon>Jiulongibacter</taxon>
    </lineage>
</organism>
<keyword evidence="8" id="KW-1185">Reference proteome</keyword>
<evidence type="ECO:0000256" key="2">
    <source>
        <dbReference type="ARBA" id="ARBA00022723"/>
    </source>
</evidence>
<accession>A0A0P7BX81</accession>
<name>A0A0P7BX81_9BACT</name>
<dbReference type="CDD" id="cd16155">
    <property type="entry name" value="sulfatase_like"/>
    <property type="match status" value="1"/>
</dbReference>
<dbReference type="InterPro" id="IPR050738">
    <property type="entry name" value="Sulfatase"/>
</dbReference>
<proteinExistence type="inferred from homology"/>
<dbReference type="Proteomes" id="UP000050454">
    <property type="component" value="Unassembled WGS sequence"/>
</dbReference>
<evidence type="ECO:0000256" key="1">
    <source>
        <dbReference type="ARBA" id="ARBA00008779"/>
    </source>
</evidence>
<keyword evidence="5" id="KW-0732">Signal</keyword>
<dbReference type="PATRIC" id="fig|1605367.3.peg.1069"/>
<evidence type="ECO:0000313" key="7">
    <source>
        <dbReference type="EMBL" id="KPM46705.1"/>
    </source>
</evidence>
<dbReference type="RefSeq" id="WP_055151442.1">
    <property type="nucleotide sequence ID" value="NZ_JXSZ01000015.1"/>
</dbReference>
<evidence type="ECO:0000256" key="5">
    <source>
        <dbReference type="SAM" id="SignalP"/>
    </source>
</evidence>
<dbReference type="InterPro" id="IPR017850">
    <property type="entry name" value="Alkaline_phosphatase_core_sf"/>
</dbReference>
<keyword evidence="4" id="KW-0106">Calcium</keyword>
<feature type="domain" description="Sulfatase N-terminal" evidence="6">
    <location>
        <begin position="21"/>
        <end position="346"/>
    </location>
</feature>
<dbReference type="InterPro" id="IPR000917">
    <property type="entry name" value="Sulfatase_N"/>
</dbReference>
<protein>
    <submittedName>
        <fullName evidence="7">Choline sulfatase</fullName>
    </submittedName>
</protein>
<reference evidence="7 8" key="1">
    <citation type="submission" date="2015-07" db="EMBL/GenBank/DDBJ databases">
        <title>The draft genome sequence of Leadbetterella sp. JN14-9.</title>
        <authorList>
            <person name="Liu Y."/>
            <person name="Du J."/>
            <person name="Shao Z."/>
        </authorList>
    </citation>
    <scope>NUCLEOTIDE SEQUENCE [LARGE SCALE GENOMIC DNA]</scope>
    <source>
        <strain evidence="7 8">JN14-9</strain>
    </source>
</reference>
<evidence type="ECO:0000256" key="4">
    <source>
        <dbReference type="ARBA" id="ARBA00022837"/>
    </source>
</evidence>
<gene>
    <name evidence="7" type="ORF">AFM12_18165</name>
</gene>
<dbReference type="PANTHER" id="PTHR42693:SF33">
    <property type="entry name" value="ARYLSULFATASE"/>
    <property type="match status" value="1"/>
</dbReference>
<dbReference type="GO" id="GO:0004065">
    <property type="term" value="F:arylsulfatase activity"/>
    <property type="evidence" value="ECO:0007669"/>
    <property type="project" value="TreeGrafter"/>
</dbReference>
<sequence>MRKLLFLLCLFPFFLKAQKPPNVIIFFADDLRASALGCYGNSYVKTPTIDSLAAHGMRFTNTYIQGSHHGALCAPSRAMLLTGKSYHRIKDKMAGHETIAKRLKDRGYKTYMTGKWHNEKQVVAESFSKARNVMFGGMSDHYQVYCQDLLPDGNFTDIEYKGFSTDIFGQTMMDFIDEHPKDKPFFMYLPFTAPHDPRSPLPEYAKMYNPAGMPLPPNFMPSHPFYFGHSMEVRDENLAPYPRTPEVMRAQWAEYAGLITHMDETIGKVIAKLNAENLTENTLIIFLSDNGLAMGSHGLIGKQSAYEHCMNVPMIFSGPGIPQGAESDAFLYTLDILPTITDKLGIEKPDDLDGVSFEASFRHTETSYRESIFTSYMNHQRAIRVGDFKLIRYPYIDKTVLFNLKEDPFELNDLSNRPGSANKISELMTEMRNQQEKFGDKAPLVVEETVSEDWDYRTIDRKPDQWQPQEVIDKYFKD</sequence>
<dbReference type="AlphaFoldDB" id="A0A0P7BX81"/>
<dbReference type="GO" id="GO:0046872">
    <property type="term" value="F:metal ion binding"/>
    <property type="evidence" value="ECO:0007669"/>
    <property type="project" value="UniProtKB-KW"/>
</dbReference>
<dbReference type="SUPFAM" id="SSF53649">
    <property type="entry name" value="Alkaline phosphatase-like"/>
    <property type="match status" value="1"/>
</dbReference>